<dbReference type="KEGG" id="nja:NSJP_2210"/>
<evidence type="ECO:0008006" key="8">
    <source>
        <dbReference type="Google" id="ProtNLM"/>
    </source>
</evidence>
<evidence type="ECO:0000313" key="7">
    <source>
        <dbReference type="Proteomes" id="UP000192042"/>
    </source>
</evidence>
<keyword evidence="7" id="KW-1185">Reference proteome</keyword>
<dbReference type="EMBL" id="LT828648">
    <property type="protein sequence ID" value="SLM48382.1"/>
    <property type="molecule type" value="Genomic_DNA"/>
</dbReference>
<feature type="transmembrane region" description="Helical" evidence="5">
    <location>
        <begin position="462"/>
        <end position="485"/>
    </location>
</feature>
<protein>
    <recommendedName>
        <fullName evidence="8">CorA-like Mg2+ transporter protein</fullName>
    </recommendedName>
</protein>
<dbReference type="Proteomes" id="UP000192042">
    <property type="component" value="Chromosome I"/>
</dbReference>
<evidence type="ECO:0000256" key="4">
    <source>
        <dbReference type="ARBA" id="ARBA00023136"/>
    </source>
</evidence>
<feature type="transmembrane region" description="Helical" evidence="5">
    <location>
        <begin position="491"/>
        <end position="514"/>
    </location>
</feature>
<comment type="subcellular location">
    <subcellularLocation>
        <location evidence="1">Membrane</location>
        <topology evidence="1">Multi-pass membrane protein</topology>
    </subcellularLocation>
</comment>
<evidence type="ECO:0000313" key="6">
    <source>
        <dbReference type="EMBL" id="SLM48382.1"/>
    </source>
</evidence>
<dbReference type="Gene3D" id="1.20.58.340">
    <property type="entry name" value="Magnesium transport protein CorA, transmembrane region"/>
    <property type="match status" value="1"/>
</dbReference>
<gene>
    <name evidence="6" type="ORF">NSJP_2210</name>
</gene>
<dbReference type="InterPro" id="IPR045863">
    <property type="entry name" value="CorA_TM1_TM2"/>
</dbReference>
<dbReference type="STRING" id="1325564.NSJP_2210"/>
<dbReference type="GO" id="GO:0016020">
    <property type="term" value="C:membrane"/>
    <property type="evidence" value="ECO:0007669"/>
    <property type="project" value="UniProtKB-SubCell"/>
</dbReference>
<dbReference type="AlphaFoldDB" id="A0A1W1I5U6"/>
<keyword evidence="2 5" id="KW-0812">Transmembrane</keyword>
<dbReference type="RefSeq" id="WP_155970059.1">
    <property type="nucleotide sequence ID" value="NZ_LT828648.1"/>
</dbReference>
<accession>A0A1W1I5U6</accession>
<reference evidence="6 7" key="1">
    <citation type="submission" date="2017-03" db="EMBL/GenBank/DDBJ databases">
        <authorList>
            <person name="Afonso C.L."/>
            <person name="Miller P.J."/>
            <person name="Scott M.A."/>
            <person name="Spackman E."/>
            <person name="Goraichik I."/>
            <person name="Dimitrov K.M."/>
            <person name="Suarez D.L."/>
            <person name="Swayne D.E."/>
        </authorList>
    </citation>
    <scope>NUCLEOTIDE SEQUENCE [LARGE SCALE GENOMIC DNA]</scope>
    <source>
        <strain evidence="6">Genome sequencing of Nitrospira japonica strain NJ11</strain>
    </source>
</reference>
<evidence type="ECO:0000256" key="5">
    <source>
        <dbReference type="SAM" id="Phobius"/>
    </source>
</evidence>
<name>A0A1W1I5U6_9BACT</name>
<dbReference type="OrthoDB" id="8521894at2"/>
<proteinExistence type="predicted"/>
<keyword evidence="3 5" id="KW-1133">Transmembrane helix</keyword>
<dbReference type="SUPFAM" id="SSF144083">
    <property type="entry name" value="Magnesium transport protein CorA, transmembrane region"/>
    <property type="match status" value="1"/>
</dbReference>
<organism evidence="6 7">
    <name type="scientific">Nitrospira japonica</name>
    <dbReference type="NCBI Taxonomy" id="1325564"/>
    <lineage>
        <taxon>Bacteria</taxon>
        <taxon>Pseudomonadati</taxon>
        <taxon>Nitrospirota</taxon>
        <taxon>Nitrospiria</taxon>
        <taxon>Nitrospirales</taxon>
        <taxon>Nitrospiraceae</taxon>
        <taxon>Nitrospira</taxon>
    </lineage>
</organism>
<evidence type="ECO:0000256" key="3">
    <source>
        <dbReference type="ARBA" id="ARBA00022989"/>
    </source>
</evidence>
<evidence type="ECO:0000256" key="1">
    <source>
        <dbReference type="ARBA" id="ARBA00004141"/>
    </source>
</evidence>
<sequence>MSDPGVLPAEKLVRHFRQILLWPLQLMPIREDASIQKHWERLQVPDRDNPWRELQDEFTGDPKQFQERHYSEFVTFLPFVQRFLYGEGKGSGTDILQESSLRVFRRNDIAGVRIACPAPGSKAIVLTVAHVDLYFFYDIDVAILVVEVCGDDLALPLVQNVLFRFGRCYPTYWDTDGHGGHCPQSVEWLSIEGKVLARSDYENRDKYLSFVCQYRSPCMASHWEYVLEPLVLHHSGKKGLIRYRQIEYHLMPLMAYLVMDDAKSLTRQEFIQLGLAAAPASSESPLYFDRHLGDFESRFCYDRFWNGQEQECAGTRFMCTGRVFTMVGDRNPSAIGRKTDLEQFRHEYFLLFLISHFHRAALLMLQDRLVDVTNRLDVSSVQSLRSFRRTIRQMLGVFLRFTQRYWFHEVSDHSQAKDLFRMISQHLNTPRLYDEVRTAIEDTNQYLDSDALRRQGETMVRLTVVATVGLIGVSTTGFLGMNLFALAESSAMTRVFVFLVVLVTVFVVTFYTVLKSSRLADFLESLADERQSSRGKLAAFTNVWKGKREKANPFAR</sequence>
<keyword evidence="4 5" id="KW-0472">Membrane</keyword>
<evidence type="ECO:0000256" key="2">
    <source>
        <dbReference type="ARBA" id="ARBA00022692"/>
    </source>
</evidence>